<feature type="region of interest" description="Disordered" evidence="2">
    <location>
        <begin position="121"/>
        <end position="183"/>
    </location>
</feature>
<dbReference type="AlphaFoldDB" id="A0A8H5JL78"/>
<comment type="caution">
    <text evidence="3">The sequence shown here is derived from an EMBL/GenBank/DDBJ whole genome shotgun (WGS) entry which is preliminary data.</text>
</comment>
<feature type="compositionally biased region" description="Low complexity" evidence="2">
    <location>
        <begin position="156"/>
        <end position="172"/>
    </location>
</feature>
<organism evidence="3 4">
    <name type="scientific">Fusarium napiforme</name>
    <dbReference type="NCBI Taxonomy" id="42672"/>
    <lineage>
        <taxon>Eukaryota</taxon>
        <taxon>Fungi</taxon>
        <taxon>Dikarya</taxon>
        <taxon>Ascomycota</taxon>
        <taxon>Pezizomycotina</taxon>
        <taxon>Sordariomycetes</taxon>
        <taxon>Hypocreomycetidae</taxon>
        <taxon>Hypocreales</taxon>
        <taxon>Nectriaceae</taxon>
        <taxon>Fusarium</taxon>
        <taxon>Fusarium fujikuroi species complex</taxon>
    </lineage>
</organism>
<reference evidence="3 4" key="1">
    <citation type="submission" date="2020-05" db="EMBL/GenBank/DDBJ databases">
        <title>Identification and distribution of gene clusters putatively required for synthesis of sphingolipid metabolism inhibitors in phylogenetically diverse species of the filamentous fungus Fusarium.</title>
        <authorList>
            <person name="Kim H.-S."/>
            <person name="Busman M."/>
            <person name="Brown D.W."/>
            <person name="Divon H."/>
            <person name="Uhlig S."/>
            <person name="Proctor R.H."/>
        </authorList>
    </citation>
    <scope>NUCLEOTIDE SEQUENCE [LARGE SCALE GENOMIC DNA]</scope>
    <source>
        <strain evidence="3 4">NRRL 25196</strain>
    </source>
</reference>
<protein>
    <submittedName>
        <fullName evidence="3">Uncharacterized protein</fullName>
    </submittedName>
</protein>
<sequence length="183" mass="19883">MSSTTEDGIQVTHYEAPSDINGILRAKDEINAKLTADLAQENADNDDLRASLTQQEQDIAIQGNVIDEQDDRIVDNEASLTKQMDEGKELERKVAVTISILIRKIKAQDAGLAIWERAVDDHNASDSSDSSGTDYDLMDRTSDEEEDEDINGGNGTSSATDNNGSDNSSAANIESEDETMDDI</sequence>
<evidence type="ECO:0000256" key="1">
    <source>
        <dbReference type="SAM" id="Coils"/>
    </source>
</evidence>
<feature type="compositionally biased region" description="Acidic residues" evidence="2">
    <location>
        <begin position="174"/>
        <end position="183"/>
    </location>
</feature>
<evidence type="ECO:0000313" key="4">
    <source>
        <dbReference type="Proteomes" id="UP000574317"/>
    </source>
</evidence>
<evidence type="ECO:0000256" key="2">
    <source>
        <dbReference type="SAM" id="MobiDB-lite"/>
    </source>
</evidence>
<keyword evidence="4" id="KW-1185">Reference proteome</keyword>
<dbReference type="EMBL" id="JAAOAO010000198">
    <property type="protein sequence ID" value="KAF5557475.1"/>
    <property type="molecule type" value="Genomic_DNA"/>
</dbReference>
<evidence type="ECO:0000313" key="3">
    <source>
        <dbReference type="EMBL" id="KAF5557475.1"/>
    </source>
</evidence>
<feature type="compositionally biased region" description="Low complexity" evidence="2">
    <location>
        <begin position="125"/>
        <end position="135"/>
    </location>
</feature>
<feature type="coiled-coil region" evidence="1">
    <location>
        <begin position="31"/>
        <end position="58"/>
    </location>
</feature>
<proteinExistence type="predicted"/>
<gene>
    <name evidence="3" type="ORF">FNAPI_5415</name>
</gene>
<keyword evidence="1" id="KW-0175">Coiled coil</keyword>
<dbReference type="Proteomes" id="UP000574317">
    <property type="component" value="Unassembled WGS sequence"/>
</dbReference>
<accession>A0A8H5JL78</accession>
<name>A0A8H5JL78_9HYPO</name>